<dbReference type="Proteomes" id="UP000823388">
    <property type="component" value="Chromosome 1N"/>
</dbReference>
<accession>A0A8T0WTC0</accession>
<feature type="compositionally biased region" description="Low complexity" evidence="1">
    <location>
        <begin position="64"/>
        <end position="80"/>
    </location>
</feature>
<comment type="caution">
    <text evidence="2">The sequence shown here is derived from an EMBL/GenBank/DDBJ whole genome shotgun (WGS) entry which is preliminary data.</text>
</comment>
<feature type="compositionally biased region" description="Basic and acidic residues" evidence="1">
    <location>
        <begin position="39"/>
        <end position="48"/>
    </location>
</feature>
<evidence type="ECO:0000256" key="1">
    <source>
        <dbReference type="SAM" id="MobiDB-lite"/>
    </source>
</evidence>
<evidence type="ECO:0000313" key="3">
    <source>
        <dbReference type="Proteomes" id="UP000823388"/>
    </source>
</evidence>
<keyword evidence="3" id="KW-1185">Reference proteome</keyword>
<organism evidence="2 3">
    <name type="scientific">Panicum virgatum</name>
    <name type="common">Blackwell switchgrass</name>
    <dbReference type="NCBI Taxonomy" id="38727"/>
    <lineage>
        <taxon>Eukaryota</taxon>
        <taxon>Viridiplantae</taxon>
        <taxon>Streptophyta</taxon>
        <taxon>Embryophyta</taxon>
        <taxon>Tracheophyta</taxon>
        <taxon>Spermatophyta</taxon>
        <taxon>Magnoliopsida</taxon>
        <taxon>Liliopsida</taxon>
        <taxon>Poales</taxon>
        <taxon>Poaceae</taxon>
        <taxon>PACMAD clade</taxon>
        <taxon>Panicoideae</taxon>
        <taxon>Panicodae</taxon>
        <taxon>Paniceae</taxon>
        <taxon>Panicinae</taxon>
        <taxon>Panicum</taxon>
        <taxon>Panicum sect. Hiantes</taxon>
    </lineage>
</organism>
<protein>
    <submittedName>
        <fullName evidence="2">Uncharacterized protein</fullName>
    </submittedName>
</protein>
<feature type="compositionally biased region" description="Basic and acidic residues" evidence="1">
    <location>
        <begin position="178"/>
        <end position="190"/>
    </location>
</feature>
<sequence length="206" mass="21439">MGTKNSGWDLVGGRRQTPTERLGTSYNGDAPGRGMGGEGEGRSGRRLDVAASQLRARGDATASREAAGMRRAPPRAVAALPDHRQTGGRPITEGGKQVGTTPSGGGGRAAGTRATGRPRRGVEEDAPRGGGGRAAAAHAASRPRRRVEEDAPPDGRAAGWRRRSCRSGVGNGVRRRPPREEPRRGVREGEGAGEGEGRTGSLIWDL</sequence>
<gene>
    <name evidence="2" type="ORF">PVAP13_1NG174038</name>
</gene>
<evidence type="ECO:0000313" key="2">
    <source>
        <dbReference type="EMBL" id="KAG2651070.1"/>
    </source>
</evidence>
<dbReference type="AlphaFoldDB" id="A0A8T0WTC0"/>
<reference evidence="2" key="1">
    <citation type="submission" date="2020-05" db="EMBL/GenBank/DDBJ databases">
        <title>WGS assembly of Panicum virgatum.</title>
        <authorList>
            <person name="Lovell J.T."/>
            <person name="Jenkins J."/>
            <person name="Shu S."/>
            <person name="Juenger T.E."/>
            <person name="Schmutz J."/>
        </authorList>
    </citation>
    <scope>NUCLEOTIDE SEQUENCE</scope>
    <source>
        <strain evidence="2">AP13</strain>
    </source>
</reference>
<dbReference type="EMBL" id="CM029038">
    <property type="protein sequence ID" value="KAG2651070.1"/>
    <property type="molecule type" value="Genomic_DNA"/>
</dbReference>
<feature type="region of interest" description="Disordered" evidence="1">
    <location>
        <begin position="1"/>
        <end position="206"/>
    </location>
</feature>
<name>A0A8T0WTC0_PANVG</name>
<proteinExistence type="predicted"/>